<evidence type="ECO:0000256" key="1">
    <source>
        <dbReference type="SAM" id="Phobius"/>
    </source>
</evidence>
<gene>
    <name evidence="3" type="primary">LOC111308167</name>
</gene>
<feature type="transmembrane region" description="Helical" evidence="1">
    <location>
        <begin position="188"/>
        <end position="210"/>
    </location>
</feature>
<evidence type="ECO:0000313" key="3">
    <source>
        <dbReference type="RefSeq" id="XP_022762217.1"/>
    </source>
</evidence>
<dbReference type="GeneID" id="111308167"/>
<keyword evidence="1" id="KW-0812">Transmembrane</keyword>
<dbReference type="OrthoDB" id="1002632at2759"/>
<name>A0A6P6ABJ2_DURZI</name>
<protein>
    <submittedName>
        <fullName evidence="3">Uncharacterized protein LOC111308167</fullName>
    </submittedName>
</protein>
<dbReference type="AlphaFoldDB" id="A0A6P6ABJ2"/>
<keyword evidence="1" id="KW-1133">Transmembrane helix</keyword>
<feature type="transmembrane region" description="Helical" evidence="1">
    <location>
        <begin position="243"/>
        <end position="265"/>
    </location>
</feature>
<keyword evidence="1" id="KW-0472">Membrane</keyword>
<proteinExistence type="predicted"/>
<accession>A0A6P6ABJ2</accession>
<organism evidence="2 3">
    <name type="scientific">Durio zibethinus</name>
    <name type="common">Durian</name>
    <dbReference type="NCBI Taxonomy" id="66656"/>
    <lineage>
        <taxon>Eukaryota</taxon>
        <taxon>Viridiplantae</taxon>
        <taxon>Streptophyta</taxon>
        <taxon>Embryophyta</taxon>
        <taxon>Tracheophyta</taxon>
        <taxon>Spermatophyta</taxon>
        <taxon>Magnoliopsida</taxon>
        <taxon>eudicotyledons</taxon>
        <taxon>Gunneridae</taxon>
        <taxon>Pentapetalae</taxon>
        <taxon>rosids</taxon>
        <taxon>malvids</taxon>
        <taxon>Malvales</taxon>
        <taxon>Malvaceae</taxon>
        <taxon>Helicteroideae</taxon>
        <taxon>Durio</taxon>
    </lineage>
</organism>
<keyword evidence="2" id="KW-1185">Reference proteome</keyword>
<dbReference type="Proteomes" id="UP000515121">
    <property type="component" value="Unplaced"/>
</dbReference>
<reference evidence="3" key="1">
    <citation type="submission" date="2025-08" db="UniProtKB">
        <authorList>
            <consortium name="RefSeq"/>
        </authorList>
    </citation>
    <scope>IDENTIFICATION</scope>
    <source>
        <tissue evidence="3">Fruit stalk</tissue>
    </source>
</reference>
<sequence>MAFLMKLSKFFLKTAPLAEGESLFLKAAAVAGRESLVEMKPLTVYGRRFSETTQVDKEQKAMTNSFFLLLVIFLFLVILVGFVIVRRINRQLPLNNGNVESEQPDEERQMLIANATAAVANPGNELVVFQHNQPDIEVDHHDQAPRRRHCLYTLQAKYNLGTRLALVNFLMEIPSAVFDQMSSEKKPAYVLIVMLISLTSMLVCLVEFVYKGRKEKVTWMWSSGRMPWFYHPPPPSNRPFGTLIEIIGLVCAVAQCIISTINYSFCLRDHASPIKISVWPMIFSLGLLCSRLMGKPNEEGGESRTLDQDGGDIALNQAIVEPLTPAELQQ</sequence>
<dbReference type="RefSeq" id="XP_022762217.1">
    <property type="nucleotide sequence ID" value="XM_022906482.1"/>
</dbReference>
<dbReference type="KEGG" id="dzi:111308167"/>
<dbReference type="PANTHER" id="PTHR48473:SF1">
    <property type="entry name" value="TIR DOMAIN-CONTAINING PROTEIN"/>
    <property type="match status" value="1"/>
</dbReference>
<evidence type="ECO:0000313" key="2">
    <source>
        <dbReference type="Proteomes" id="UP000515121"/>
    </source>
</evidence>
<feature type="transmembrane region" description="Helical" evidence="1">
    <location>
        <begin position="66"/>
        <end position="85"/>
    </location>
</feature>
<dbReference type="PANTHER" id="PTHR48473">
    <property type="entry name" value="TIR DOMAIN-CONTAINING PROTEIN"/>
    <property type="match status" value="1"/>
</dbReference>